<organism evidence="4 5">
    <name type="scientific">Plantactinospora mayteni</name>
    <dbReference type="NCBI Taxonomy" id="566021"/>
    <lineage>
        <taxon>Bacteria</taxon>
        <taxon>Bacillati</taxon>
        <taxon>Actinomycetota</taxon>
        <taxon>Actinomycetes</taxon>
        <taxon>Micromonosporales</taxon>
        <taxon>Micromonosporaceae</taxon>
        <taxon>Plantactinospora</taxon>
    </lineage>
</organism>
<protein>
    <recommendedName>
        <fullName evidence="3">DUF112 domain-containing protein</fullName>
    </recommendedName>
</protein>
<dbReference type="EMBL" id="BONX01000004">
    <property type="protein sequence ID" value="GIG94181.1"/>
    <property type="molecule type" value="Genomic_DNA"/>
</dbReference>
<feature type="transmembrane region" description="Helical" evidence="2">
    <location>
        <begin position="258"/>
        <end position="281"/>
    </location>
</feature>
<dbReference type="PANTHER" id="PTHR35342:SF5">
    <property type="entry name" value="TRICARBOXYLIC TRANSPORT PROTEIN"/>
    <property type="match status" value="1"/>
</dbReference>
<feature type="transmembrane region" description="Helical" evidence="2">
    <location>
        <begin position="361"/>
        <end position="381"/>
    </location>
</feature>
<feature type="transmembrane region" description="Helical" evidence="2">
    <location>
        <begin position="20"/>
        <end position="49"/>
    </location>
</feature>
<feature type="transmembrane region" description="Helical" evidence="2">
    <location>
        <begin position="200"/>
        <end position="223"/>
    </location>
</feature>
<evidence type="ECO:0000256" key="1">
    <source>
        <dbReference type="SAM" id="MobiDB-lite"/>
    </source>
</evidence>
<feature type="transmembrane region" description="Helical" evidence="2">
    <location>
        <begin position="109"/>
        <end position="136"/>
    </location>
</feature>
<proteinExistence type="predicted"/>
<keyword evidence="2" id="KW-1133">Transmembrane helix</keyword>
<sequence length="537" mass="55942">MDFLEPVLAGFGVVFTPVNLLYVLAGVVIGMVIGVLPGLGPVATIALLLPITYEIPAESAIIMLAGIYYGAMYGGTITSVLLRLPGEAATVITTIDGYQMARQGRAGSALGIAAIGSFIGGTVSIVGLTLVAPLLARFSLGFGPPENAVLAAMGILLVASLGTVSTAKSLVAAGLGLLLAAAGPDPLFASPRFTFGNINLADGVDFVALAMGLFGLGEILYLLEHRARNRLPKPRVSNAWPSRQDWRQSRGAVGRGSVVGFFIGLLPGGGGVLSSMAAYALEKRRSRTPERFGRGAIEGVAAPETANNAAATSSFIPLLTLGIPTNPVMALIFGALLLQGIPPGPRLINENPEVFWGVIDSMYVGNIFLLILSVPLVGIFVRLVSVRDSILAPIVVTVTMLGVYTVNNSTFDMLLVIVFGVVGYLMKKTGFEPGPLVLAFVLGSVLETAFRQSMRIFDGDPSGFVTRPISGTLFVVTVLALLLPVGIRLARRRRKAASPAATVPADAAPSATESADREATVPSQRQDRAADTPPPVD</sequence>
<dbReference type="Pfam" id="PF01970">
    <property type="entry name" value="TctA"/>
    <property type="match status" value="1"/>
</dbReference>
<evidence type="ECO:0000313" key="5">
    <source>
        <dbReference type="Proteomes" id="UP000621500"/>
    </source>
</evidence>
<dbReference type="RefSeq" id="WP_239311622.1">
    <property type="nucleotide sequence ID" value="NZ_BAAAZQ010000002.1"/>
</dbReference>
<feature type="transmembrane region" description="Helical" evidence="2">
    <location>
        <begin position="170"/>
        <end position="188"/>
    </location>
</feature>
<keyword evidence="2" id="KW-0812">Transmembrane</keyword>
<evidence type="ECO:0000313" key="4">
    <source>
        <dbReference type="EMBL" id="GIG94181.1"/>
    </source>
</evidence>
<feature type="compositionally biased region" description="Basic and acidic residues" evidence="1">
    <location>
        <begin position="514"/>
        <end position="530"/>
    </location>
</feature>
<feature type="transmembrane region" description="Helical" evidence="2">
    <location>
        <begin position="61"/>
        <end position="82"/>
    </location>
</feature>
<gene>
    <name evidence="4" type="ORF">Pma05_07540</name>
</gene>
<evidence type="ECO:0000256" key="2">
    <source>
        <dbReference type="SAM" id="Phobius"/>
    </source>
</evidence>
<feature type="transmembrane region" description="Helical" evidence="2">
    <location>
        <begin position="410"/>
        <end position="426"/>
    </location>
</feature>
<keyword evidence="2" id="KW-0472">Membrane</keyword>
<dbReference type="PANTHER" id="PTHR35342">
    <property type="entry name" value="TRICARBOXYLIC TRANSPORT PROTEIN"/>
    <property type="match status" value="1"/>
</dbReference>
<keyword evidence="5" id="KW-1185">Reference proteome</keyword>
<feature type="domain" description="DUF112" evidence="3">
    <location>
        <begin position="20"/>
        <end position="438"/>
    </location>
</feature>
<accession>A0ABQ4EHH4</accession>
<comment type="caution">
    <text evidence="4">The sequence shown here is derived from an EMBL/GenBank/DDBJ whole genome shotgun (WGS) entry which is preliminary data.</text>
</comment>
<evidence type="ECO:0000259" key="3">
    <source>
        <dbReference type="Pfam" id="PF01970"/>
    </source>
</evidence>
<feature type="transmembrane region" description="Helical" evidence="2">
    <location>
        <begin position="433"/>
        <end position="450"/>
    </location>
</feature>
<dbReference type="InterPro" id="IPR002823">
    <property type="entry name" value="DUF112_TM"/>
</dbReference>
<feature type="region of interest" description="Disordered" evidence="1">
    <location>
        <begin position="495"/>
        <end position="537"/>
    </location>
</feature>
<name>A0ABQ4EHH4_9ACTN</name>
<reference evidence="4 5" key="1">
    <citation type="submission" date="2021-01" db="EMBL/GenBank/DDBJ databases">
        <title>Whole genome shotgun sequence of Plantactinospora mayteni NBRC 109088.</title>
        <authorList>
            <person name="Komaki H."/>
            <person name="Tamura T."/>
        </authorList>
    </citation>
    <scope>NUCLEOTIDE SEQUENCE [LARGE SCALE GENOMIC DNA]</scope>
    <source>
        <strain evidence="4 5">NBRC 109088</strain>
    </source>
</reference>
<feature type="transmembrane region" description="Helical" evidence="2">
    <location>
        <begin position="470"/>
        <end position="490"/>
    </location>
</feature>
<feature type="transmembrane region" description="Helical" evidence="2">
    <location>
        <begin position="148"/>
        <end position="164"/>
    </location>
</feature>
<feature type="transmembrane region" description="Helical" evidence="2">
    <location>
        <begin position="318"/>
        <end position="341"/>
    </location>
</feature>
<feature type="compositionally biased region" description="Low complexity" evidence="1">
    <location>
        <begin position="497"/>
        <end position="512"/>
    </location>
</feature>
<dbReference type="Proteomes" id="UP000621500">
    <property type="component" value="Unassembled WGS sequence"/>
</dbReference>